<comment type="caution">
    <text evidence="3">The sequence shown here is derived from an EMBL/GenBank/DDBJ whole genome shotgun (WGS) entry which is preliminary data.</text>
</comment>
<feature type="compositionally biased region" description="Low complexity" evidence="1">
    <location>
        <begin position="184"/>
        <end position="197"/>
    </location>
</feature>
<keyword evidence="4" id="KW-1185">Reference proteome</keyword>
<sequence length="197" mass="21727">MAKQYRILTAAAAAIALTFGAAHAATTDAPPPPPGAPAAMSGPGGHGGHRMEMRMQKQLDQLHGQLKLNADQEKLWQTALTTMKQNHQQMRESFRQMHDQMKSMDNQPILDLNAMYAAHQKVEQQNTQLREQTATAWLNFYNALNDQQKTTVSTALKNHFAKMREHEQKMHERWGKHRGGPDGAPGAAAGASATAKP</sequence>
<dbReference type="RefSeq" id="WP_061135661.1">
    <property type="nucleotide sequence ID" value="NZ_FCNX02000008.1"/>
</dbReference>
<feature type="region of interest" description="Disordered" evidence="1">
    <location>
        <begin position="171"/>
        <end position="197"/>
    </location>
</feature>
<evidence type="ECO:0000313" key="4">
    <source>
        <dbReference type="Proteomes" id="UP000054903"/>
    </source>
</evidence>
<dbReference type="Proteomes" id="UP000054903">
    <property type="component" value="Unassembled WGS sequence"/>
</dbReference>
<dbReference type="InterPro" id="IPR012899">
    <property type="entry name" value="LTXXQ"/>
</dbReference>
<proteinExistence type="predicted"/>
<evidence type="ECO:0008006" key="5">
    <source>
        <dbReference type="Google" id="ProtNLM"/>
    </source>
</evidence>
<dbReference type="AlphaFoldDB" id="A0A158C0F8"/>
<accession>A0A158C0F8</accession>
<protein>
    <recommendedName>
        <fullName evidence="5">Periplasmic protein</fullName>
    </recommendedName>
</protein>
<feature type="chain" id="PRO_5007622439" description="Periplasmic protein" evidence="2">
    <location>
        <begin position="25"/>
        <end position="197"/>
    </location>
</feature>
<evidence type="ECO:0000256" key="2">
    <source>
        <dbReference type="SAM" id="SignalP"/>
    </source>
</evidence>
<feature type="region of interest" description="Disordered" evidence="1">
    <location>
        <begin position="24"/>
        <end position="50"/>
    </location>
</feature>
<dbReference type="STRING" id="1777138.AWB77_03493"/>
<keyword evidence="2" id="KW-0732">Signal</keyword>
<dbReference type="EMBL" id="FCNX02000008">
    <property type="protein sequence ID" value="SAK75845.1"/>
    <property type="molecule type" value="Genomic_DNA"/>
</dbReference>
<reference evidence="3" key="1">
    <citation type="submission" date="2016-01" db="EMBL/GenBank/DDBJ databases">
        <authorList>
            <person name="Peeters C."/>
        </authorList>
    </citation>
    <scope>NUCLEOTIDE SEQUENCE</scope>
    <source>
        <strain evidence="3">LMG 29320</strain>
    </source>
</reference>
<evidence type="ECO:0000256" key="1">
    <source>
        <dbReference type="SAM" id="MobiDB-lite"/>
    </source>
</evidence>
<organism evidence="3 4">
    <name type="scientific">Caballeronia fortuita</name>
    <dbReference type="NCBI Taxonomy" id="1777138"/>
    <lineage>
        <taxon>Bacteria</taxon>
        <taxon>Pseudomonadati</taxon>
        <taxon>Pseudomonadota</taxon>
        <taxon>Betaproteobacteria</taxon>
        <taxon>Burkholderiales</taxon>
        <taxon>Burkholderiaceae</taxon>
        <taxon>Caballeronia</taxon>
    </lineage>
</organism>
<gene>
    <name evidence="3" type="ORF">AWB77_03493</name>
</gene>
<dbReference type="OrthoDB" id="9035603at2"/>
<feature type="signal peptide" evidence="2">
    <location>
        <begin position="1"/>
        <end position="24"/>
    </location>
</feature>
<dbReference type="Pfam" id="PF07813">
    <property type="entry name" value="LTXXQ"/>
    <property type="match status" value="1"/>
</dbReference>
<evidence type="ECO:0000313" key="3">
    <source>
        <dbReference type="EMBL" id="SAK75845.1"/>
    </source>
</evidence>
<name>A0A158C0F8_9BURK</name>